<dbReference type="NCBIfam" id="TIGR02852">
    <property type="entry name" value="spore_dpaB"/>
    <property type="match status" value="1"/>
</dbReference>
<protein>
    <submittedName>
        <fullName evidence="3">Dipicolinate synthase subunit B</fullName>
    </submittedName>
</protein>
<dbReference type="Gene3D" id="3.40.50.1950">
    <property type="entry name" value="Flavin prenyltransferase-like"/>
    <property type="match status" value="1"/>
</dbReference>
<accession>A0A1I6QG95</accession>
<evidence type="ECO:0000259" key="1">
    <source>
        <dbReference type="Pfam" id="PF02441"/>
    </source>
</evidence>
<dbReference type="Pfam" id="PF02441">
    <property type="entry name" value="Flavoprotein"/>
    <property type="match status" value="1"/>
</dbReference>
<dbReference type="STRING" id="306541.SAMN05421668_104136"/>
<reference evidence="2 5" key="2">
    <citation type="submission" date="2019-07" db="EMBL/GenBank/DDBJ databases">
        <title>Whole genome shotgun sequence of Halolactibacillus miurensis NBRC 100873.</title>
        <authorList>
            <person name="Hosoyama A."/>
            <person name="Uohara A."/>
            <person name="Ohji S."/>
            <person name="Ichikawa N."/>
        </authorList>
    </citation>
    <scope>NUCLEOTIDE SEQUENCE [LARGE SCALE GENOMIC DNA]</scope>
    <source>
        <strain evidence="2 5">NBRC 100873</strain>
    </source>
</reference>
<dbReference type="Proteomes" id="UP000199139">
    <property type="component" value="Unassembled WGS sequence"/>
</dbReference>
<dbReference type="EMBL" id="BJWJ01000003">
    <property type="protein sequence ID" value="GEM03385.1"/>
    <property type="molecule type" value="Genomic_DNA"/>
</dbReference>
<dbReference type="AlphaFoldDB" id="A0A1I6QG95"/>
<evidence type="ECO:0000313" key="2">
    <source>
        <dbReference type="EMBL" id="GEM03385.1"/>
    </source>
</evidence>
<dbReference type="OrthoDB" id="9792688at2"/>
<dbReference type="Proteomes" id="UP000321773">
    <property type="component" value="Unassembled WGS sequence"/>
</dbReference>
<dbReference type="NCBIfam" id="NF006161">
    <property type="entry name" value="PRK08305.1"/>
    <property type="match status" value="1"/>
</dbReference>
<name>A0A1I6QG95_9BACI</name>
<dbReference type="GO" id="GO:0003824">
    <property type="term" value="F:catalytic activity"/>
    <property type="evidence" value="ECO:0007669"/>
    <property type="project" value="InterPro"/>
</dbReference>
<dbReference type="SUPFAM" id="SSF52507">
    <property type="entry name" value="Homo-oligomeric flavin-containing Cys decarboxylases, HFCD"/>
    <property type="match status" value="1"/>
</dbReference>
<dbReference type="EMBL" id="FPAI01000004">
    <property type="protein sequence ID" value="SFS51487.1"/>
    <property type="molecule type" value="Genomic_DNA"/>
</dbReference>
<gene>
    <name evidence="2" type="ORF">HMI01_03730</name>
    <name evidence="3" type="ORF">SAMN05421668_104136</name>
</gene>
<evidence type="ECO:0000313" key="3">
    <source>
        <dbReference type="EMBL" id="SFS51487.1"/>
    </source>
</evidence>
<proteinExistence type="predicted"/>
<dbReference type="InterPro" id="IPR014214">
    <property type="entry name" value="Dipicolinic_acid_synth_B"/>
</dbReference>
<dbReference type="InterPro" id="IPR003382">
    <property type="entry name" value="Flavoprotein"/>
</dbReference>
<feature type="domain" description="Flavoprotein" evidence="1">
    <location>
        <begin position="4"/>
        <end position="165"/>
    </location>
</feature>
<sequence length="194" mass="21045">MDKKRIGFGLTGSFCTVDQVIPMIQEIKSLGHTVIPIVSHNLQTVDTRFGSSAHFLAEIEKCAEYKPVTSMVEAEGLGPSTPLDALVIAPMTGTSLSKFSQGISDTPVLFAAKATLRNNKPVVLAISTNDGLGQNGVNIMSLLKTKHIYFVPFTQDNPETKPNSIVSEFSLIKPTLEHALMSKQLQPVLHQNTK</sequence>
<evidence type="ECO:0000313" key="5">
    <source>
        <dbReference type="Proteomes" id="UP000321773"/>
    </source>
</evidence>
<organism evidence="3 4">
    <name type="scientific">Halolactibacillus miurensis</name>
    <dbReference type="NCBI Taxonomy" id="306541"/>
    <lineage>
        <taxon>Bacteria</taxon>
        <taxon>Bacillati</taxon>
        <taxon>Bacillota</taxon>
        <taxon>Bacilli</taxon>
        <taxon>Bacillales</taxon>
        <taxon>Bacillaceae</taxon>
        <taxon>Halolactibacillus</taxon>
    </lineage>
</organism>
<reference evidence="3 4" key="1">
    <citation type="submission" date="2016-10" db="EMBL/GenBank/DDBJ databases">
        <authorList>
            <person name="de Groot N.N."/>
        </authorList>
    </citation>
    <scope>NUCLEOTIDE SEQUENCE [LARGE SCALE GENOMIC DNA]</scope>
    <source>
        <strain evidence="3 4">DSM 17074</strain>
    </source>
</reference>
<keyword evidence="5" id="KW-1185">Reference proteome</keyword>
<evidence type="ECO:0000313" key="4">
    <source>
        <dbReference type="Proteomes" id="UP000199139"/>
    </source>
</evidence>
<dbReference type="InterPro" id="IPR036551">
    <property type="entry name" value="Flavin_trans-like"/>
</dbReference>
<dbReference type="RefSeq" id="WP_062319999.1">
    <property type="nucleotide sequence ID" value="NZ_BJWJ01000003.1"/>
</dbReference>